<keyword evidence="6" id="KW-1185">Reference proteome</keyword>
<feature type="repeat" description="PPR" evidence="3">
    <location>
        <begin position="59"/>
        <end position="93"/>
    </location>
</feature>
<dbReference type="GO" id="GO:0009451">
    <property type="term" value="P:RNA modification"/>
    <property type="evidence" value="ECO:0007669"/>
    <property type="project" value="InterPro"/>
</dbReference>
<accession>A0AAD3TKR5</accession>
<evidence type="ECO:0000256" key="2">
    <source>
        <dbReference type="ARBA" id="ARBA00022737"/>
    </source>
</evidence>
<dbReference type="InterPro" id="IPR002885">
    <property type="entry name" value="PPR_rpt"/>
</dbReference>
<feature type="repeat" description="PPR" evidence="3">
    <location>
        <begin position="129"/>
        <end position="163"/>
    </location>
</feature>
<name>A0AAD3TKR5_NEPGR</name>
<dbReference type="Pfam" id="PF13041">
    <property type="entry name" value="PPR_2"/>
    <property type="match status" value="1"/>
</dbReference>
<dbReference type="Pfam" id="PF14432">
    <property type="entry name" value="DYW_deaminase"/>
    <property type="match status" value="1"/>
</dbReference>
<protein>
    <recommendedName>
        <fullName evidence="4">DYW domain-containing protein</fullName>
    </recommendedName>
</protein>
<reference evidence="5" key="1">
    <citation type="submission" date="2023-05" db="EMBL/GenBank/DDBJ databases">
        <title>Nepenthes gracilis genome sequencing.</title>
        <authorList>
            <person name="Fukushima K."/>
        </authorList>
    </citation>
    <scope>NUCLEOTIDE SEQUENCE</scope>
    <source>
        <strain evidence="5">SING2019-196</strain>
    </source>
</reference>
<dbReference type="Proteomes" id="UP001279734">
    <property type="component" value="Unassembled WGS sequence"/>
</dbReference>
<dbReference type="InterPro" id="IPR032867">
    <property type="entry name" value="DYW_dom"/>
</dbReference>
<comment type="similarity">
    <text evidence="1">Belongs to the PPR family. PCMP-H subfamily.</text>
</comment>
<organism evidence="5 6">
    <name type="scientific">Nepenthes gracilis</name>
    <name type="common">Slender pitcher plant</name>
    <dbReference type="NCBI Taxonomy" id="150966"/>
    <lineage>
        <taxon>Eukaryota</taxon>
        <taxon>Viridiplantae</taxon>
        <taxon>Streptophyta</taxon>
        <taxon>Embryophyta</taxon>
        <taxon>Tracheophyta</taxon>
        <taxon>Spermatophyta</taxon>
        <taxon>Magnoliopsida</taxon>
        <taxon>eudicotyledons</taxon>
        <taxon>Gunneridae</taxon>
        <taxon>Pentapetalae</taxon>
        <taxon>Caryophyllales</taxon>
        <taxon>Nepenthaceae</taxon>
        <taxon>Nepenthes</taxon>
    </lineage>
</organism>
<dbReference type="Pfam" id="PF20431">
    <property type="entry name" value="E_motif"/>
    <property type="match status" value="1"/>
</dbReference>
<evidence type="ECO:0000256" key="3">
    <source>
        <dbReference type="PROSITE-ProRule" id="PRU00708"/>
    </source>
</evidence>
<dbReference type="EMBL" id="BSYO01000039">
    <property type="protein sequence ID" value="GMH30941.1"/>
    <property type="molecule type" value="Genomic_DNA"/>
</dbReference>
<dbReference type="PANTHER" id="PTHR47926">
    <property type="entry name" value="PENTATRICOPEPTIDE REPEAT-CONTAINING PROTEIN"/>
    <property type="match status" value="1"/>
</dbReference>
<dbReference type="InterPro" id="IPR046848">
    <property type="entry name" value="E_motif"/>
</dbReference>
<comment type="caution">
    <text evidence="5">The sequence shown here is derived from an EMBL/GenBank/DDBJ whole genome shotgun (WGS) entry which is preliminary data.</text>
</comment>
<dbReference type="Pfam" id="PF01535">
    <property type="entry name" value="PPR"/>
    <property type="match status" value="4"/>
</dbReference>
<proteinExistence type="inferred from homology"/>
<dbReference type="InterPro" id="IPR046960">
    <property type="entry name" value="PPR_At4g14850-like_plant"/>
</dbReference>
<feature type="domain" description="DYW" evidence="4">
    <location>
        <begin position="503"/>
        <end position="595"/>
    </location>
</feature>
<dbReference type="Gene3D" id="1.25.40.10">
    <property type="entry name" value="Tetratricopeptide repeat domain"/>
    <property type="match status" value="3"/>
</dbReference>
<evidence type="ECO:0000259" key="4">
    <source>
        <dbReference type="Pfam" id="PF14432"/>
    </source>
</evidence>
<sequence>MHRCCYYWDKSTIEKVQALLIITGLLNDGKSNGQLIASYARTGEIRAARQLFDKLSQRGVEAWNAMIIAYSRMVLPTEVVALYHKMILEGTKPDSSSFTLAIKACISLSDLEKGEEIWRQAVDFGYKYDVFVSSSVLNLYVKCRKMDEAKVVFDQIQRKDLVCWTTMITGLVRILGTRKWLFPFMGICCGEIFQWMLFFRPAFSTWDALELVKKMQKVGFRPDLVSLISALLACAQVGYLKMGKSIHGYIVRRQEFEQVSATAVIDMYSKCGSLFSARCLFDRISSKDVISWNAMIASYGIHGHGKEALLLFLEMIKTNLKPDDATFASLLSAISHSGLIEEGRYWFDQMIDRFKIQPGEKHYACVVDLLARAGRVEEARDLINSMAHEPGIAVWVALLSGCHSHGKFFIGELAAKKVLELKPDDPGIYTLVSNFFAAMRKWDEVAEVRKVLWKAGMKKIPGYSMVEVDGKLHAFLMEDKSHHQYKQMVEITEKLEHEMRAMGYVPKTEFVLHDLDEEVKVGMLCNHSERLAIAFGLLNTPPGQKLMITKNLRICGNCHEAIKYISRIVDREIIVRDVKRFHHFKHGVCSCGDFW</sequence>
<dbReference type="GO" id="GO:0003723">
    <property type="term" value="F:RNA binding"/>
    <property type="evidence" value="ECO:0007669"/>
    <property type="project" value="InterPro"/>
</dbReference>
<evidence type="ECO:0000256" key="1">
    <source>
        <dbReference type="ARBA" id="ARBA00006643"/>
    </source>
</evidence>
<dbReference type="PROSITE" id="PS51375">
    <property type="entry name" value="PPR"/>
    <property type="match status" value="3"/>
</dbReference>
<dbReference type="InterPro" id="IPR011990">
    <property type="entry name" value="TPR-like_helical_dom_sf"/>
</dbReference>
<evidence type="ECO:0000313" key="5">
    <source>
        <dbReference type="EMBL" id="GMH30941.1"/>
    </source>
</evidence>
<dbReference type="AlphaFoldDB" id="A0AAD3TKR5"/>
<dbReference type="NCBIfam" id="TIGR00756">
    <property type="entry name" value="PPR"/>
    <property type="match status" value="3"/>
</dbReference>
<dbReference type="GO" id="GO:0008270">
    <property type="term" value="F:zinc ion binding"/>
    <property type="evidence" value="ECO:0007669"/>
    <property type="project" value="InterPro"/>
</dbReference>
<gene>
    <name evidence="5" type="ORF">Nepgr_032784</name>
</gene>
<feature type="repeat" description="PPR" evidence="3">
    <location>
        <begin position="288"/>
        <end position="322"/>
    </location>
</feature>
<evidence type="ECO:0000313" key="6">
    <source>
        <dbReference type="Proteomes" id="UP001279734"/>
    </source>
</evidence>
<keyword evidence="2" id="KW-0677">Repeat</keyword>
<dbReference type="FunFam" id="1.25.40.10:FF:000090">
    <property type="entry name" value="Pentatricopeptide repeat-containing protein, chloroplastic"/>
    <property type="match status" value="1"/>
</dbReference>
<dbReference type="PANTHER" id="PTHR47926:SF405">
    <property type="entry name" value="DYW DOMAIN-CONTAINING PROTEIN"/>
    <property type="match status" value="1"/>
</dbReference>